<accession>A0A4U2Q737</accession>
<dbReference type="InterPro" id="IPR010810">
    <property type="entry name" value="Flagellin_hook_IN_motif"/>
</dbReference>
<evidence type="ECO:0000313" key="8">
    <source>
        <dbReference type="EMBL" id="TKH45578.1"/>
    </source>
</evidence>
<dbReference type="EMBL" id="PNXQ01000005">
    <property type="protein sequence ID" value="TKH45578.1"/>
    <property type="molecule type" value="Genomic_DNA"/>
</dbReference>
<dbReference type="InterPro" id="IPR040026">
    <property type="entry name" value="FliD"/>
</dbReference>
<proteinExistence type="inferred from homology"/>
<name>A0A4U2Q737_9BACL</name>
<comment type="similarity">
    <text evidence="1 5">Belongs to the FliD family.</text>
</comment>
<gene>
    <name evidence="8" type="ORF">C1I60_03700</name>
</gene>
<feature type="domain" description="Flagellar hook-associated protein 2 C-terminal" evidence="7">
    <location>
        <begin position="202"/>
        <end position="480"/>
    </location>
</feature>
<dbReference type="InterPro" id="IPR003481">
    <property type="entry name" value="FliD_N"/>
</dbReference>
<protein>
    <recommendedName>
        <fullName evidence="5">Flagellar hook-associated protein 2</fullName>
        <shortName evidence="5">HAP2</shortName>
    </recommendedName>
    <alternativeName>
        <fullName evidence="5">Flagellar cap protein</fullName>
    </alternativeName>
</protein>
<feature type="domain" description="Flagellar hook-associated protein 2 N-terminal" evidence="6">
    <location>
        <begin position="10"/>
        <end position="107"/>
    </location>
</feature>
<keyword evidence="5" id="KW-0964">Secreted</keyword>
<dbReference type="GO" id="GO:0071973">
    <property type="term" value="P:bacterial-type flagellum-dependent cell motility"/>
    <property type="evidence" value="ECO:0007669"/>
    <property type="project" value="TreeGrafter"/>
</dbReference>
<dbReference type="AlphaFoldDB" id="A0A4U2Q737"/>
<dbReference type="GO" id="GO:0005576">
    <property type="term" value="C:extracellular region"/>
    <property type="evidence" value="ECO:0007669"/>
    <property type="project" value="UniProtKB-SubCell"/>
</dbReference>
<dbReference type="GO" id="GO:0009421">
    <property type="term" value="C:bacterial-type flagellum filament cap"/>
    <property type="evidence" value="ECO:0007669"/>
    <property type="project" value="InterPro"/>
</dbReference>
<evidence type="ECO:0000256" key="3">
    <source>
        <dbReference type="ARBA" id="ARBA00023054"/>
    </source>
</evidence>
<evidence type="ECO:0000256" key="5">
    <source>
        <dbReference type="RuleBase" id="RU362066"/>
    </source>
</evidence>
<evidence type="ECO:0000256" key="4">
    <source>
        <dbReference type="ARBA" id="ARBA00023143"/>
    </source>
</evidence>
<evidence type="ECO:0000256" key="1">
    <source>
        <dbReference type="ARBA" id="ARBA00009764"/>
    </source>
</evidence>
<keyword evidence="8" id="KW-0969">Cilium</keyword>
<dbReference type="PANTHER" id="PTHR30288">
    <property type="entry name" value="FLAGELLAR CAP/ASSEMBLY PROTEIN FLID"/>
    <property type="match status" value="1"/>
</dbReference>
<dbReference type="Proteomes" id="UP000308114">
    <property type="component" value="Unassembled WGS sequence"/>
</dbReference>
<evidence type="ECO:0000256" key="2">
    <source>
        <dbReference type="ARBA" id="ARBA00011255"/>
    </source>
</evidence>
<dbReference type="Pfam" id="PF07196">
    <property type="entry name" value="Flagellin_IN"/>
    <property type="match status" value="1"/>
</dbReference>
<comment type="subunit">
    <text evidence="2 5">Homopentamer.</text>
</comment>
<keyword evidence="8" id="KW-0282">Flagellum</keyword>
<reference evidence="8 9" key="1">
    <citation type="submission" date="2018-01" db="EMBL/GenBank/DDBJ databases">
        <title>Bacillales members from the olive rhizosphere are effective biological control agents against Verticillium dahliae.</title>
        <authorList>
            <person name="Gomez-Lama C."/>
            <person name="Legarda G."/>
            <person name="Ruano-Rosa D."/>
            <person name="Pizarro-Tobias P."/>
            <person name="Valverde-Corredor A."/>
            <person name="Niqui J.L."/>
            <person name="Trivino J.C."/>
            <person name="Roca A."/>
            <person name="Mercado-Blanco J."/>
        </authorList>
    </citation>
    <scope>NUCLEOTIDE SEQUENCE [LARGE SCALE GENOMIC DNA]</scope>
    <source>
        <strain evidence="8 9">PIC167</strain>
    </source>
</reference>
<dbReference type="GO" id="GO:0009424">
    <property type="term" value="C:bacterial-type flagellum hook"/>
    <property type="evidence" value="ECO:0007669"/>
    <property type="project" value="UniProtKB-UniRule"/>
</dbReference>
<dbReference type="InterPro" id="IPR010809">
    <property type="entry name" value="FliD_C"/>
</dbReference>
<comment type="function">
    <text evidence="5">Required for morphogenesis and for the elongation of the flagellar filament by facilitating polymerization of the flagellin monomers at the tip of growing filament. Forms a capping structure, which prevents flagellin subunits (transported through the central channel of the flagellum) from leaking out without polymerization at the distal end.</text>
</comment>
<evidence type="ECO:0000259" key="6">
    <source>
        <dbReference type="Pfam" id="PF02465"/>
    </source>
</evidence>
<organism evidence="8 9">
    <name type="scientific">Paenibacillus terrae</name>
    <dbReference type="NCBI Taxonomy" id="159743"/>
    <lineage>
        <taxon>Bacteria</taxon>
        <taxon>Bacillati</taxon>
        <taxon>Bacillota</taxon>
        <taxon>Bacilli</taxon>
        <taxon>Bacillales</taxon>
        <taxon>Paenibacillaceae</taxon>
        <taxon>Paenibacillus</taxon>
    </lineage>
</organism>
<comment type="caution">
    <text evidence="8">The sequence shown here is derived from an EMBL/GenBank/DDBJ whole genome shotgun (WGS) entry which is preliminary data.</text>
</comment>
<dbReference type="RefSeq" id="WP_137060538.1">
    <property type="nucleotide sequence ID" value="NZ_PNXQ01000005.1"/>
</dbReference>
<sequence>MVTRISGLASGMDIDAMVKKLMTAERVPLDKLNQQKQLMEWKRENYRESSTKVVSFLQDKLGTLNRTASMNPQKVTVTGNSDALTATASSSASGVLDISVINLATAAKSVSDSSWSEKASTELAFADGAARTVQVGGATIDVDANETIESFVKKINENSKTGVTALYDAKSGLSLTSKTTGSQAFNIDSQISSEFKLSSTNGTDAVLKVNGLDVTKSSNNFTINGVDITLKTAGGAATRIEATKDTDKIVENIQSFVDAYNDVLATLNSKVSEDRYKKYAPLTTEQKAGMSDDEVKLWTTKAKSGMLRNDPILQDTLSEMRNAMIQGVDIGRVDANGKNKPLMMSELGITTGTYDTKGKLILDADKLRAAVEKDPDIITNFFGKQDPSTALTNKYTQQDGVIAKLKKISNTSLQRMADTAGTSKVSKDLTASFLSTSTMGEQLTSLDRRISDMTSRLTMIETNYYKKFTAMETAISKYNNTSSSLTGMSS</sequence>
<dbReference type="Pfam" id="PF07195">
    <property type="entry name" value="FliD_C"/>
    <property type="match status" value="1"/>
</dbReference>
<keyword evidence="8" id="KW-0966">Cell projection</keyword>
<comment type="subcellular location">
    <subcellularLocation>
        <location evidence="5">Secreted</location>
    </subcellularLocation>
    <subcellularLocation>
        <location evidence="5">Bacterial flagellum</location>
    </subcellularLocation>
</comment>
<evidence type="ECO:0000259" key="7">
    <source>
        <dbReference type="Pfam" id="PF07195"/>
    </source>
</evidence>
<evidence type="ECO:0000313" key="9">
    <source>
        <dbReference type="Proteomes" id="UP000308114"/>
    </source>
</evidence>
<dbReference type="GO" id="GO:0007155">
    <property type="term" value="P:cell adhesion"/>
    <property type="evidence" value="ECO:0007669"/>
    <property type="project" value="InterPro"/>
</dbReference>
<keyword evidence="4 5" id="KW-0975">Bacterial flagellum</keyword>
<dbReference type="PANTHER" id="PTHR30288:SF0">
    <property type="entry name" value="FLAGELLAR HOOK-ASSOCIATED PROTEIN 2"/>
    <property type="match status" value="1"/>
</dbReference>
<keyword evidence="3" id="KW-0175">Coiled coil</keyword>
<dbReference type="Pfam" id="PF02465">
    <property type="entry name" value="FliD_N"/>
    <property type="match status" value="1"/>
</dbReference>